<name>A0AAV4DBE0_9GAST</name>
<protein>
    <submittedName>
        <fullName evidence="1">Gag Polyprotein</fullName>
    </submittedName>
</protein>
<evidence type="ECO:0000313" key="2">
    <source>
        <dbReference type="Proteomes" id="UP000735302"/>
    </source>
</evidence>
<gene>
    <name evidence="1" type="ORF">PoB_006791500</name>
</gene>
<reference evidence="1 2" key="1">
    <citation type="journal article" date="2021" name="Elife">
        <title>Chloroplast acquisition without the gene transfer in kleptoplastic sea slugs, Plakobranchus ocellatus.</title>
        <authorList>
            <person name="Maeda T."/>
            <person name="Takahashi S."/>
            <person name="Yoshida T."/>
            <person name="Shimamura S."/>
            <person name="Takaki Y."/>
            <person name="Nagai Y."/>
            <person name="Toyoda A."/>
            <person name="Suzuki Y."/>
            <person name="Arimoto A."/>
            <person name="Ishii H."/>
            <person name="Satoh N."/>
            <person name="Nishiyama T."/>
            <person name="Hasebe M."/>
            <person name="Maruyama T."/>
            <person name="Minagawa J."/>
            <person name="Obokata J."/>
            <person name="Shigenobu S."/>
        </authorList>
    </citation>
    <scope>NUCLEOTIDE SEQUENCE [LARGE SCALE GENOMIC DNA]</scope>
</reference>
<dbReference type="AlphaFoldDB" id="A0AAV4DBE0"/>
<dbReference type="EMBL" id="BLXT01007679">
    <property type="protein sequence ID" value="GFO41410.1"/>
    <property type="molecule type" value="Genomic_DNA"/>
</dbReference>
<evidence type="ECO:0000313" key="1">
    <source>
        <dbReference type="EMBL" id="GFO41410.1"/>
    </source>
</evidence>
<sequence>MANALPHFPPFKIREAELSAGARWKKWFQKFENLITALDITDENRKKALLVYYGGDEIFDLVDRFPAAKTGTYTALKTELELFHSKGQRNV</sequence>
<proteinExistence type="predicted"/>
<accession>A0AAV4DBE0</accession>
<organism evidence="1 2">
    <name type="scientific">Plakobranchus ocellatus</name>
    <dbReference type="NCBI Taxonomy" id="259542"/>
    <lineage>
        <taxon>Eukaryota</taxon>
        <taxon>Metazoa</taxon>
        <taxon>Spiralia</taxon>
        <taxon>Lophotrochozoa</taxon>
        <taxon>Mollusca</taxon>
        <taxon>Gastropoda</taxon>
        <taxon>Heterobranchia</taxon>
        <taxon>Euthyneura</taxon>
        <taxon>Panpulmonata</taxon>
        <taxon>Sacoglossa</taxon>
        <taxon>Placobranchoidea</taxon>
        <taxon>Plakobranchidae</taxon>
        <taxon>Plakobranchus</taxon>
    </lineage>
</organism>
<keyword evidence="2" id="KW-1185">Reference proteome</keyword>
<comment type="caution">
    <text evidence="1">The sequence shown here is derived from an EMBL/GenBank/DDBJ whole genome shotgun (WGS) entry which is preliminary data.</text>
</comment>
<dbReference type="Proteomes" id="UP000735302">
    <property type="component" value="Unassembled WGS sequence"/>
</dbReference>